<dbReference type="AlphaFoldDB" id="A0A8E2B1S1"/>
<keyword evidence="2" id="KW-1185">Reference proteome</keyword>
<proteinExistence type="predicted"/>
<protein>
    <submittedName>
        <fullName evidence="1">Uncharacterized protein</fullName>
    </submittedName>
</protein>
<accession>A0A8E2B1S1</accession>
<name>A0A8E2B1S1_9APHY</name>
<dbReference type="EMBL" id="KV722369">
    <property type="protein sequence ID" value="OCH92399.1"/>
    <property type="molecule type" value="Genomic_DNA"/>
</dbReference>
<dbReference type="Proteomes" id="UP000250043">
    <property type="component" value="Unassembled WGS sequence"/>
</dbReference>
<gene>
    <name evidence="1" type="ORF">OBBRIDRAFT_833426</name>
</gene>
<dbReference type="OrthoDB" id="198652at2759"/>
<reference evidence="1 2" key="1">
    <citation type="submission" date="2016-07" db="EMBL/GenBank/DDBJ databases">
        <title>Draft genome of the white-rot fungus Obba rivulosa 3A-2.</title>
        <authorList>
            <consortium name="DOE Joint Genome Institute"/>
            <person name="Miettinen O."/>
            <person name="Riley R."/>
            <person name="Acob R."/>
            <person name="Barry K."/>
            <person name="Cullen D."/>
            <person name="De Vries R."/>
            <person name="Hainaut M."/>
            <person name="Hatakka A."/>
            <person name="Henrissat B."/>
            <person name="Hilden K."/>
            <person name="Kuo R."/>
            <person name="Labutti K."/>
            <person name="Lipzen A."/>
            <person name="Makela M.R."/>
            <person name="Sandor L."/>
            <person name="Spatafora J.W."/>
            <person name="Grigoriev I.V."/>
            <person name="Hibbett D.S."/>
        </authorList>
    </citation>
    <scope>NUCLEOTIDE SEQUENCE [LARGE SCALE GENOMIC DNA]</scope>
    <source>
        <strain evidence="1 2">3A-2</strain>
    </source>
</reference>
<evidence type="ECO:0000313" key="1">
    <source>
        <dbReference type="EMBL" id="OCH92399.1"/>
    </source>
</evidence>
<evidence type="ECO:0000313" key="2">
    <source>
        <dbReference type="Proteomes" id="UP000250043"/>
    </source>
</evidence>
<sequence>MVLSYVDDNFGAKEEGELEFYEPYGYYYLASQTRLLCLWDELGTPHKLKKQVYGPIILIIGFSLSRSFV</sequence>
<organism evidence="1 2">
    <name type="scientific">Obba rivulosa</name>
    <dbReference type="NCBI Taxonomy" id="1052685"/>
    <lineage>
        <taxon>Eukaryota</taxon>
        <taxon>Fungi</taxon>
        <taxon>Dikarya</taxon>
        <taxon>Basidiomycota</taxon>
        <taxon>Agaricomycotina</taxon>
        <taxon>Agaricomycetes</taxon>
        <taxon>Polyporales</taxon>
        <taxon>Gelatoporiaceae</taxon>
        <taxon>Obba</taxon>
    </lineage>
</organism>